<dbReference type="SUPFAM" id="SSF57829">
    <property type="entry name" value="Zn-binding ribosomal proteins"/>
    <property type="match status" value="1"/>
</dbReference>
<protein>
    <recommendedName>
        <fullName evidence="4 5">Large ribosomal subunit protein bL32</fullName>
    </recommendedName>
</protein>
<dbReference type="EMBL" id="MHKI01000008">
    <property type="protein sequence ID" value="OGY87509.1"/>
    <property type="molecule type" value="Genomic_DNA"/>
</dbReference>
<evidence type="ECO:0000256" key="4">
    <source>
        <dbReference type="ARBA" id="ARBA00035178"/>
    </source>
</evidence>
<evidence type="ECO:0000256" key="5">
    <source>
        <dbReference type="HAMAP-Rule" id="MF_00340"/>
    </source>
</evidence>
<comment type="similarity">
    <text evidence="1 5">Belongs to the bacterial ribosomal protein bL32 family.</text>
</comment>
<dbReference type="PANTHER" id="PTHR35534:SF1">
    <property type="entry name" value="LARGE RIBOSOMAL SUBUNIT PROTEIN BL32"/>
    <property type="match status" value="1"/>
</dbReference>
<evidence type="ECO:0000256" key="3">
    <source>
        <dbReference type="ARBA" id="ARBA00023274"/>
    </source>
</evidence>
<feature type="compositionally biased region" description="Basic residues" evidence="6">
    <location>
        <begin position="7"/>
        <end position="20"/>
    </location>
</feature>
<evidence type="ECO:0000313" key="7">
    <source>
        <dbReference type="EMBL" id="OGY87509.1"/>
    </source>
</evidence>
<dbReference type="NCBIfam" id="TIGR01031">
    <property type="entry name" value="rpmF_bact"/>
    <property type="match status" value="1"/>
</dbReference>
<evidence type="ECO:0000256" key="2">
    <source>
        <dbReference type="ARBA" id="ARBA00022980"/>
    </source>
</evidence>
<evidence type="ECO:0000313" key="8">
    <source>
        <dbReference type="Proteomes" id="UP000176420"/>
    </source>
</evidence>
<organism evidence="7 8">
    <name type="scientific">Candidatus Kerfeldbacteria bacterium RIFOXYB2_FULL_38_14</name>
    <dbReference type="NCBI Taxonomy" id="1798547"/>
    <lineage>
        <taxon>Bacteria</taxon>
        <taxon>Candidatus Kerfeldiibacteriota</taxon>
    </lineage>
</organism>
<dbReference type="InterPro" id="IPR002677">
    <property type="entry name" value="Ribosomal_bL32"/>
</dbReference>
<sequence length="72" mass="8180">MSVPSKRISKSRTRSRRAHHALTKTATIACPKCQHAKRPHYACPACGYYKGRDVLKKSAKVTKKITKKKEKK</sequence>
<keyword evidence="2 5" id="KW-0689">Ribosomal protein</keyword>
<reference evidence="7 8" key="1">
    <citation type="journal article" date="2016" name="Nat. Commun.">
        <title>Thousands of microbial genomes shed light on interconnected biogeochemical processes in an aquifer system.</title>
        <authorList>
            <person name="Anantharaman K."/>
            <person name="Brown C.T."/>
            <person name="Hug L.A."/>
            <person name="Sharon I."/>
            <person name="Castelle C.J."/>
            <person name="Probst A.J."/>
            <person name="Thomas B.C."/>
            <person name="Singh A."/>
            <person name="Wilkins M.J."/>
            <person name="Karaoz U."/>
            <person name="Brodie E.L."/>
            <person name="Williams K.H."/>
            <person name="Hubbard S.S."/>
            <person name="Banfield J.F."/>
        </authorList>
    </citation>
    <scope>NUCLEOTIDE SEQUENCE [LARGE SCALE GENOMIC DNA]</scope>
</reference>
<dbReference type="GO" id="GO:0015934">
    <property type="term" value="C:large ribosomal subunit"/>
    <property type="evidence" value="ECO:0007669"/>
    <property type="project" value="InterPro"/>
</dbReference>
<dbReference type="InterPro" id="IPR011332">
    <property type="entry name" value="Ribosomal_zn-bd"/>
</dbReference>
<proteinExistence type="inferred from homology"/>
<evidence type="ECO:0000256" key="1">
    <source>
        <dbReference type="ARBA" id="ARBA00008560"/>
    </source>
</evidence>
<dbReference type="HAMAP" id="MF_00340">
    <property type="entry name" value="Ribosomal_bL32"/>
    <property type="match status" value="1"/>
</dbReference>
<comment type="caution">
    <text evidence="7">The sequence shown here is derived from an EMBL/GenBank/DDBJ whole genome shotgun (WGS) entry which is preliminary data.</text>
</comment>
<dbReference type="InterPro" id="IPR044957">
    <property type="entry name" value="Ribosomal_bL32_bact"/>
</dbReference>
<evidence type="ECO:0000256" key="6">
    <source>
        <dbReference type="SAM" id="MobiDB-lite"/>
    </source>
</evidence>
<dbReference type="AlphaFoldDB" id="A0A1G2BG41"/>
<dbReference type="Proteomes" id="UP000176420">
    <property type="component" value="Unassembled WGS sequence"/>
</dbReference>
<dbReference type="GO" id="GO:0006412">
    <property type="term" value="P:translation"/>
    <property type="evidence" value="ECO:0007669"/>
    <property type="project" value="UniProtKB-UniRule"/>
</dbReference>
<feature type="region of interest" description="Disordered" evidence="6">
    <location>
        <begin position="1"/>
        <end position="20"/>
    </location>
</feature>
<dbReference type="GO" id="GO:0003735">
    <property type="term" value="F:structural constituent of ribosome"/>
    <property type="evidence" value="ECO:0007669"/>
    <property type="project" value="InterPro"/>
</dbReference>
<name>A0A1G2BG41_9BACT</name>
<dbReference type="Pfam" id="PF01783">
    <property type="entry name" value="Ribosomal_L32p"/>
    <property type="match status" value="1"/>
</dbReference>
<dbReference type="PANTHER" id="PTHR35534">
    <property type="entry name" value="50S RIBOSOMAL PROTEIN L32"/>
    <property type="match status" value="1"/>
</dbReference>
<accession>A0A1G2BG41</accession>
<keyword evidence="3 5" id="KW-0687">Ribonucleoprotein</keyword>
<gene>
    <name evidence="5" type="primary">rpmF</name>
    <name evidence="7" type="ORF">A2319_04065</name>
</gene>